<reference evidence="1" key="1">
    <citation type="submission" date="2023-07" db="EMBL/GenBank/DDBJ databases">
        <title>Chromosome-level Genome Assembly of Striped Snakehead (Channa striata).</title>
        <authorList>
            <person name="Liu H."/>
        </authorList>
    </citation>
    <scope>NUCLEOTIDE SEQUENCE</scope>
    <source>
        <strain evidence="1">Gz</strain>
        <tissue evidence="1">Muscle</tissue>
    </source>
</reference>
<evidence type="ECO:0000313" key="2">
    <source>
        <dbReference type="Proteomes" id="UP001187415"/>
    </source>
</evidence>
<accession>A0AA88NGV1</accession>
<gene>
    <name evidence="1" type="ORF">Q5P01_005766</name>
</gene>
<proteinExistence type="predicted"/>
<dbReference type="Proteomes" id="UP001187415">
    <property type="component" value="Unassembled WGS sequence"/>
</dbReference>
<organism evidence="1 2">
    <name type="scientific">Channa striata</name>
    <name type="common">Snakehead murrel</name>
    <name type="synonym">Ophicephalus striatus</name>
    <dbReference type="NCBI Taxonomy" id="64152"/>
    <lineage>
        <taxon>Eukaryota</taxon>
        <taxon>Metazoa</taxon>
        <taxon>Chordata</taxon>
        <taxon>Craniata</taxon>
        <taxon>Vertebrata</taxon>
        <taxon>Euteleostomi</taxon>
        <taxon>Actinopterygii</taxon>
        <taxon>Neopterygii</taxon>
        <taxon>Teleostei</taxon>
        <taxon>Neoteleostei</taxon>
        <taxon>Acanthomorphata</taxon>
        <taxon>Anabantaria</taxon>
        <taxon>Anabantiformes</taxon>
        <taxon>Channoidei</taxon>
        <taxon>Channidae</taxon>
        <taxon>Channa</taxon>
    </lineage>
</organism>
<comment type="caution">
    <text evidence="1">The sequence shown here is derived from an EMBL/GenBank/DDBJ whole genome shotgun (WGS) entry which is preliminary data.</text>
</comment>
<keyword evidence="2" id="KW-1185">Reference proteome</keyword>
<dbReference type="AlphaFoldDB" id="A0AA88NGV1"/>
<dbReference type="EMBL" id="JAUPFM010000003">
    <property type="protein sequence ID" value="KAK2857031.1"/>
    <property type="molecule type" value="Genomic_DNA"/>
</dbReference>
<sequence length="96" mass="10313">MSVCRRAVCVCISHHITSARRHAESGHEVTDRCERLSNSAGGVVYPSCSVVERRGITSRVINPLRAAASQRADTEPHPIWASIDVATAATDVSLDS</sequence>
<name>A0AA88NGV1_CHASR</name>
<protein>
    <submittedName>
        <fullName evidence="1">Uncharacterized protein</fullName>
    </submittedName>
</protein>
<evidence type="ECO:0000313" key="1">
    <source>
        <dbReference type="EMBL" id="KAK2857031.1"/>
    </source>
</evidence>